<sequence length="53" mass="6051">MRFYEKIIPGDQLKIEVVKLKSIGKIHKLSGVGTVDGKNYVELKFTVREDDKS</sequence>
<reference evidence="1" key="1">
    <citation type="submission" date="2018-05" db="EMBL/GenBank/DDBJ databases">
        <authorList>
            <person name="Lanie J.A."/>
            <person name="Ng W.-L."/>
            <person name="Kazmierczak K.M."/>
            <person name="Andrzejewski T.M."/>
            <person name="Davidsen T.M."/>
            <person name="Wayne K.J."/>
            <person name="Tettelin H."/>
            <person name="Glass J.I."/>
            <person name="Rusch D."/>
            <person name="Podicherti R."/>
            <person name="Tsui H.-C.T."/>
            <person name="Winkler M.E."/>
        </authorList>
    </citation>
    <scope>NUCLEOTIDE SEQUENCE</scope>
</reference>
<gene>
    <name evidence="1" type="ORF">METZ01_LOCUS450680</name>
</gene>
<dbReference type="EMBL" id="UINC01185892">
    <property type="protein sequence ID" value="SVD97826.1"/>
    <property type="molecule type" value="Genomic_DNA"/>
</dbReference>
<dbReference type="AlphaFoldDB" id="A0A382ZQD4"/>
<name>A0A382ZQD4_9ZZZZ</name>
<organism evidence="1">
    <name type="scientific">marine metagenome</name>
    <dbReference type="NCBI Taxonomy" id="408172"/>
    <lineage>
        <taxon>unclassified sequences</taxon>
        <taxon>metagenomes</taxon>
        <taxon>ecological metagenomes</taxon>
    </lineage>
</organism>
<dbReference type="Gene3D" id="3.10.129.10">
    <property type="entry name" value="Hotdog Thioesterase"/>
    <property type="match status" value="1"/>
</dbReference>
<proteinExistence type="predicted"/>
<evidence type="ECO:0000313" key="1">
    <source>
        <dbReference type="EMBL" id="SVD97826.1"/>
    </source>
</evidence>
<accession>A0A382ZQD4</accession>
<dbReference type="SUPFAM" id="SSF54637">
    <property type="entry name" value="Thioesterase/thiol ester dehydrase-isomerase"/>
    <property type="match status" value="1"/>
</dbReference>
<dbReference type="InterPro" id="IPR029069">
    <property type="entry name" value="HotDog_dom_sf"/>
</dbReference>
<protein>
    <submittedName>
        <fullName evidence="1">Uncharacterized protein</fullName>
    </submittedName>
</protein>